<comment type="similarity">
    <text evidence="2 9">Belongs to the fimbrial export usher family.</text>
</comment>
<dbReference type="PROSITE" id="PS01151">
    <property type="entry name" value="FIMBRIAL_USHER"/>
    <property type="match status" value="1"/>
</dbReference>
<dbReference type="InterPro" id="IPR043142">
    <property type="entry name" value="PapC-like_C_sf"/>
</dbReference>
<evidence type="ECO:0000256" key="6">
    <source>
        <dbReference type="ARBA" id="ARBA00022729"/>
    </source>
</evidence>
<dbReference type="Pfam" id="PF13954">
    <property type="entry name" value="PapC_N"/>
    <property type="match status" value="1"/>
</dbReference>
<dbReference type="Pfam" id="PF00577">
    <property type="entry name" value="Usher"/>
    <property type="match status" value="1"/>
</dbReference>
<evidence type="ECO:0000259" key="12">
    <source>
        <dbReference type="Pfam" id="PF13954"/>
    </source>
</evidence>
<dbReference type="PANTHER" id="PTHR30451">
    <property type="entry name" value="OUTER MEMBRANE USHER PROTEIN"/>
    <property type="match status" value="1"/>
</dbReference>
<evidence type="ECO:0000256" key="2">
    <source>
        <dbReference type="ARBA" id="ARBA00008064"/>
    </source>
</evidence>
<dbReference type="InterPro" id="IPR042186">
    <property type="entry name" value="FimD_plug_dom"/>
</dbReference>
<evidence type="ECO:0000256" key="10">
    <source>
        <dbReference type="SAM" id="SignalP"/>
    </source>
</evidence>
<dbReference type="PANTHER" id="PTHR30451:SF20">
    <property type="entry name" value="FIMBRIAE USHER"/>
    <property type="match status" value="1"/>
</dbReference>
<dbReference type="Proteomes" id="UP000672657">
    <property type="component" value="Unassembled WGS sequence"/>
</dbReference>
<evidence type="ECO:0000256" key="5">
    <source>
        <dbReference type="ARBA" id="ARBA00022692"/>
    </source>
</evidence>
<keyword evidence="9" id="KW-1029">Fimbrium biogenesis</keyword>
<feature type="domain" description="PapC N-terminal" evidence="12">
    <location>
        <begin position="45"/>
        <end position="192"/>
    </location>
</feature>
<dbReference type="InterPro" id="IPR025885">
    <property type="entry name" value="PapC_N"/>
</dbReference>
<feature type="chain" id="PRO_5045552809" evidence="10">
    <location>
        <begin position="31"/>
        <end position="852"/>
    </location>
</feature>
<dbReference type="SUPFAM" id="SSF141729">
    <property type="entry name" value="FimD N-terminal domain-like"/>
    <property type="match status" value="1"/>
</dbReference>
<proteinExistence type="inferred from homology"/>
<gene>
    <name evidence="13" type="primary">htrE_1</name>
    <name evidence="13" type="ORF">LMG26411_03356</name>
</gene>
<keyword evidence="3 9" id="KW-0813">Transport</keyword>
<sequence>MQKRTAHAIPLRLRPLSAVVMMLVSAGALGANPDSSPAPSSAEVEFNDLFLHQPGGSAVDFSRFNKGNIVLPGNYRAELYVNQAWLGRMEVRMGETAGKDSPVLPCFDEPLLIRIGADSNKLTPAATASLQDRDACVPLHAIIAGATASFDGGEQRLDVSVPQAALTRQARGYVDPRYWSDGVTAATLQYNGSAYQSRAEARTATQGYLGLNAGFNAGPWRFRHKGSLGVDQGNARYQSIQTSLQRSVVALRGQLVLGDAFTDGTVFDSVGFRGVQLASDDRMQPESQRGYAPSVHGIANSNARVQVRQNGNLIYETTVAAGPFEIDDLYPTGYGGDLEVVVTEADGSVRVSRVPYAAAVNALRPGVTRYGVTAGQYRNAGLHGRPAMFQATVQHGFTNMVTGYGGVVVAEGYLAAAAGAALNTAYGAFGADLTHAGTRLTTQPDRHGFSARISYSKLVEPTGTNVSVAAYRYSSNGYLSFADAMTLRELEQRGMQSAMRGIPRSQLQLTLNQRLPPGYGSLYLSGSVHGYWNRRGTDTQFQLGYNNSYKSLNYGVAASRQFSVSSGRWESRVMLNIGIPLGKGQHAPYAMTGIERDSSGAVNLQQSVTGSLGVDNAFSYGVNAGYAGGSGRHAASLAGNASYLSPVATLTATAGKGSNYSQVSAGISGGVVAYAGGVSFTPTMGETLAIVEAADAGGARLANGSGLRIDRWGHAVVPGLVPFSRNQIEIDPKGLPVNVELDSTLQQVAPTAGAVVAVRFATADRGRPAVIRTSRADGKSIPFGAEVQDAHGNNIGTVGQGSRIVARGLRADRGQLTVRWGKAAQDSCRLDYALPAAAQRATRIDVIEAQCH</sequence>
<evidence type="ECO:0000256" key="9">
    <source>
        <dbReference type="RuleBase" id="RU003884"/>
    </source>
</evidence>
<organism evidence="13 14">
    <name type="scientific">Cupriavidus numazuensis</name>
    <dbReference type="NCBI Taxonomy" id="221992"/>
    <lineage>
        <taxon>Bacteria</taxon>
        <taxon>Pseudomonadati</taxon>
        <taxon>Pseudomonadota</taxon>
        <taxon>Betaproteobacteria</taxon>
        <taxon>Burkholderiales</taxon>
        <taxon>Burkholderiaceae</taxon>
        <taxon>Cupriavidus</taxon>
    </lineage>
</organism>
<evidence type="ECO:0000256" key="7">
    <source>
        <dbReference type="ARBA" id="ARBA00023136"/>
    </source>
</evidence>
<dbReference type="Gene3D" id="2.60.40.2070">
    <property type="match status" value="1"/>
</dbReference>
<comment type="subcellular location">
    <subcellularLocation>
        <location evidence="1 9">Cell outer membrane</location>
        <topology evidence="1 9">Multi-pass membrane protein</topology>
    </subcellularLocation>
</comment>
<evidence type="ECO:0000256" key="8">
    <source>
        <dbReference type="ARBA" id="ARBA00023237"/>
    </source>
</evidence>
<evidence type="ECO:0000256" key="4">
    <source>
        <dbReference type="ARBA" id="ARBA00022452"/>
    </source>
</evidence>
<evidence type="ECO:0000313" key="13">
    <source>
        <dbReference type="EMBL" id="CAG2148572.1"/>
    </source>
</evidence>
<protein>
    <submittedName>
        <fullName evidence="13">Outer membrane usher protein HtrE</fullName>
    </submittedName>
</protein>
<dbReference type="InterPro" id="IPR037224">
    <property type="entry name" value="PapC_N_sf"/>
</dbReference>
<dbReference type="Pfam" id="PF13953">
    <property type="entry name" value="PapC_C"/>
    <property type="match status" value="1"/>
</dbReference>
<comment type="caution">
    <text evidence="13">The sequence shown here is derived from an EMBL/GenBank/DDBJ whole genome shotgun (WGS) entry which is preliminary data.</text>
</comment>
<evidence type="ECO:0000259" key="11">
    <source>
        <dbReference type="Pfam" id="PF13953"/>
    </source>
</evidence>
<dbReference type="InterPro" id="IPR018030">
    <property type="entry name" value="Fimbrial_membr_usher_CS"/>
</dbReference>
<keyword evidence="4" id="KW-1134">Transmembrane beta strand</keyword>
<name>A0ABM8TII2_9BURK</name>
<keyword evidence="8 9" id="KW-0998">Cell outer membrane</keyword>
<dbReference type="InterPro" id="IPR025949">
    <property type="entry name" value="PapC-like_C"/>
</dbReference>
<dbReference type="Gene3D" id="2.60.40.2610">
    <property type="entry name" value="Outer membrane usher protein FimD, plug domain"/>
    <property type="match status" value="1"/>
</dbReference>
<evidence type="ECO:0000313" key="14">
    <source>
        <dbReference type="Proteomes" id="UP000672657"/>
    </source>
</evidence>
<dbReference type="RefSeq" id="WP_211954387.1">
    <property type="nucleotide sequence ID" value="NZ_CAJPVI010000019.1"/>
</dbReference>
<keyword evidence="7 9" id="KW-0472">Membrane</keyword>
<keyword evidence="5 9" id="KW-0812">Transmembrane</keyword>
<keyword evidence="6 10" id="KW-0732">Signal</keyword>
<dbReference type="Gene3D" id="2.60.40.3110">
    <property type="match status" value="1"/>
</dbReference>
<dbReference type="Gene3D" id="3.10.20.410">
    <property type="match status" value="1"/>
</dbReference>
<evidence type="ECO:0000256" key="3">
    <source>
        <dbReference type="ARBA" id="ARBA00022448"/>
    </source>
</evidence>
<keyword evidence="14" id="KW-1185">Reference proteome</keyword>
<evidence type="ECO:0000256" key="1">
    <source>
        <dbReference type="ARBA" id="ARBA00004571"/>
    </source>
</evidence>
<accession>A0ABM8TII2</accession>
<feature type="domain" description="PapC-like C-terminal" evidence="11">
    <location>
        <begin position="771"/>
        <end position="836"/>
    </location>
</feature>
<reference evidence="13 14" key="1">
    <citation type="submission" date="2021-03" db="EMBL/GenBank/DDBJ databases">
        <authorList>
            <person name="Peeters C."/>
        </authorList>
    </citation>
    <scope>NUCLEOTIDE SEQUENCE [LARGE SCALE GENOMIC DNA]</scope>
    <source>
        <strain evidence="13 14">LMG 26411</strain>
    </source>
</reference>
<feature type="signal peptide" evidence="10">
    <location>
        <begin position="1"/>
        <end position="30"/>
    </location>
</feature>
<dbReference type="EMBL" id="CAJPVI010000019">
    <property type="protein sequence ID" value="CAG2148572.1"/>
    <property type="molecule type" value="Genomic_DNA"/>
</dbReference>
<dbReference type="InterPro" id="IPR000015">
    <property type="entry name" value="Fimb_usher"/>
</dbReference>